<dbReference type="Proteomes" id="UP000324233">
    <property type="component" value="Chromosome"/>
</dbReference>
<evidence type="ECO:0000313" key="1">
    <source>
        <dbReference type="EMBL" id="QEH34915.1"/>
    </source>
</evidence>
<evidence type="ECO:0008006" key="3">
    <source>
        <dbReference type="Google" id="ProtNLM"/>
    </source>
</evidence>
<keyword evidence="2" id="KW-1185">Reference proteome</keyword>
<protein>
    <recommendedName>
        <fullName evidence="3">FPG-type domain-containing protein</fullName>
    </recommendedName>
</protein>
<dbReference type="AlphaFoldDB" id="A0A5B9W487"/>
<evidence type="ECO:0000313" key="2">
    <source>
        <dbReference type="Proteomes" id="UP000324233"/>
    </source>
</evidence>
<gene>
    <name evidence="1" type="ORF">OJF2_34600</name>
</gene>
<reference evidence="1 2" key="1">
    <citation type="submission" date="2019-08" db="EMBL/GenBank/DDBJ databases">
        <title>Deep-cultivation of Planctomycetes and their phenomic and genomic characterization uncovers novel biology.</title>
        <authorList>
            <person name="Wiegand S."/>
            <person name="Jogler M."/>
            <person name="Boedeker C."/>
            <person name="Pinto D."/>
            <person name="Vollmers J."/>
            <person name="Rivas-Marin E."/>
            <person name="Kohn T."/>
            <person name="Peeters S.H."/>
            <person name="Heuer A."/>
            <person name="Rast P."/>
            <person name="Oberbeckmann S."/>
            <person name="Bunk B."/>
            <person name="Jeske O."/>
            <person name="Meyerdierks A."/>
            <person name="Storesund J.E."/>
            <person name="Kallscheuer N."/>
            <person name="Luecker S."/>
            <person name="Lage O.M."/>
            <person name="Pohl T."/>
            <person name="Merkel B.J."/>
            <person name="Hornburger P."/>
            <person name="Mueller R.-W."/>
            <person name="Bruemmer F."/>
            <person name="Labrenz M."/>
            <person name="Spormann A.M."/>
            <person name="Op den Camp H."/>
            <person name="Overmann J."/>
            <person name="Amann R."/>
            <person name="Jetten M.S.M."/>
            <person name="Mascher T."/>
            <person name="Medema M.H."/>
            <person name="Devos D.P."/>
            <person name="Kaster A.-K."/>
            <person name="Ovreas L."/>
            <person name="Rohde M."/>
            <person name="Galperin M.Y."/>
            <person name="Jogler C."/>
        </authorList>
    </citation>
    <scope>NUCLEOTIDE SEQUENCE [LARGE SCALE GENOMIC DNA]</scope>
    <source>
        <strain evidence="1 2">OJF2</strain>
    </source>
</reference>
<dbReference type="KEGG" id="agv:OJF2_34600"/>
<accession>A0A5B9W487</accession>
<organism evidence="1 2">
    <name type="scientific">Aquisphaera giovannonii</name>
    <dbReference type="NCBI Taxonomy" id="406548"/>
    <lineage>
        <taxon>Bacteria</taxon>
        <taxon>Pseudomonadati</taxon>
        <taxon>Planctomycetota</taxon>
        <taxon>Planctomycetia</taxon>
        <taxon>Isosphaerales</taxon>
        <taxon>Isosphaeraceae</taxon>
        <taxon>Aquisphaera</taxon>
    </lineage>
</organism>
<dbReference type="EMBL" id="CP042997">
    <property type="protein sequence ID" value="QEH34915.1"/>
    <property type="molecule type" value="Genomic_DNA"/>
</dbReference>
<proteinExistence type="predicted"/>
<name>A0A5B9W487_9BACT</name>
<sequence length="65" mass="6804">MSLLKVIVQAIRERRLPSLGWASGGVIRSGCPRCGEPIVLSKVEAGRPAFRCPACGEGGAWKAGP</sequence>